<dbReference type="AlphaFoldDB" id="A0A974CYT9"/>
<organism evidence="1 2">
    <name type="scientific">Xenopus laevis</name>
    <name type="common">African clawed frog</name>
    <dbReference type="NCBI Taxonomy" id="8355"/>
    <lineage>
        <taxon>Eukaryota</taxon>
        <taxon>Metazoa</taxon>
        <taxon>Chordata</taxon>
        <taxon>Craniata</taxon>
        <taxon>Vertebrata</taxon>
        <taxon>Euteleostomi</taxon>
        <taxon>Amphibia</taxon>
        <taxon>Batrachia</taxon>
        <taxon>Anura</taxon>
        <taxon>Pipoidea</taxon>
        <taxon>Pipidae</taxon>
        <taxon>Xenopodinae</taxon>
        <taxon>Xenopus</taxon>
        <taxon>Xenopus</taxon>
    </lineage>
</organism>
<dbReference type="Proteomes" id="UP000694892">
    <property type="component" value="Chromosome 4S"/>
</dbReference>
<accession>A0A974CYT9</accession>
<dbReference type="EMBL" id="CM004473">
    <property type="protein sequence ID" value="OCT81877.1"/>
    <property type="molecule type" value="Genomic_DNA"/>
</dbReference>
<proteinExistence type="predicted"/>
<evidence type="ECO:0000313" key="2">
    <source>
        <dbReference type="Proteomes" id="UP000694892"/>
    </source>
</evidence>
<sequence length="78" mass="8715">MVQTHGARWLVFWGKNWQSLVPWVCSSSVVESYKHLIKSVQKFNWLIGGVPPAAQWLKGPIVGTGAIGHLRGTFTKLQ</sequence>
<gene>
    <name evidence="1" type="ORF">XELAEV_18024384mg</name>
</gene>
<reference evidence="2" key="1">
    <citation type="journal article" date="2016" name="Nature">
        <title>Genome evolution in the allotetraploid frog Xenopus laevis.</title>
        <authorList>
            <person name="Session A.M."/>
            <person name="Uno Y."/>
            <person name="Kwon T."/>
            <person name="Chapman J.A."/>
            <person name="Toyoda A."/>
            <person name="Takahashi S."/>
            <person name="Fukui A."/>
            <person name="Hikosaka A."/>
            <person name="Suzuki A."/>
            <person name="Kondo M."/>
            <person name="van Heeringen S.J."/>
            <person name="Quigley I."/>
            <person name="Heinz S."/>
            <person name="Ogino H."/>
            <person name="Ochi H."/>
            <person name="Hellsten U."/>
            <person name="Lyons J.B."/>
            <person name="Simakov O."/>
            <person name="Putnam N."/>
            <person name="Stites J."/>
            <person name="Kuroki Y."/>
            <person name="Tanaka T."/>
            <person name="Michiue T."/>
            <person name="Watanabe M."/>
            <person name="Bogdanovic O."/>
            <person name="Lister R."/>
            <person name="Georgiou G."/>
            <person name="Paranjpe S.S."/>
            <person name="van Kruijsbergen I."/>
            <person name="Shu S."/>
            <person name="Carlson J."/>
            <person name="Kinoshita T."/>
            <person name="Ohta Y."/>
            <person name="Mawaribuchi S."/>
            <person name="Jenkins J."/>
            <person name="Grimwood J."/>
            <person name="Schmutz J."/>
            <person name="Mitros T."/>
            <person name="Mozaffari S.V."/>
            <person name="Suzuki Y."/>
            <person name="Haramoto Y."/>
            <person name="Yamamoto T.S."/>
            <person name="Takagi C."/>
            <person name="Heald R."/>
            <person name="Miller K."/>
            <person name="Haudenschild C."/>
            <person name="Kitzman J."/>
            <person name="Nakayama T."/>
            <person name="Izutsu Y."/>
            <person name="Robert J."/>
            <person name="Fortriede J."/>
            <person name="Burns K."/>
            <person name="Lotay V."/>
            <person name="Karimi K."/>
            <person name="Yasuoka Y."/>
            <person name="Dichmann D.S."/>
            <person name="Flajnik M.F."/>
            <person name="Houston D.W."/>
            <person name="Shendure J."/>
            <person name="DuPasquier L."/>
            <person name="Vize P.D."/>
            <person name="Zorn A.M."/>
            <person name="Ito M."/>
            <person name="Marcotte E.M."/>
            <person name="Wallingford J.B."/>
            <person name="Ito Y."/>
            <person name="Asashima M."/>
            <person name="Ueno N."/>
            <person name="Matsuda Y."/>
            <person name="Veenstra G.J."/>
            <person name="Fujiyama A."/>
            <person name="Harland R.M."/>
            <person name="Taira M."/>
            <person name="Rokhsar D.S."/>
        </authorList>
    </citation>
    <scope>NUCLEOTIDE SEQUENCE [LARGE SCALE GENOMIC DNA]</scope>
    <source>
        <strain evidence="2">J</strain>
    </source>
</reference>
<name>A0A974CYT9_XENLA</name>
<evidence type="ECO:0000313" key="1">
    <source>
        <dbReference type="EMBL" id="OCT81877.1"/>
    </source>
</evidence>
<protein>
    <submittedName>
        <fullName evidence="1">Uncharacterized protein</fullName>
    </submittedName>
</protein>